<proteinExistence type="predicted"/>
<evidence type="ECO:0000256" key="2">
    <source>
        <dbReference type="SAM" id="Phobius"/>
    </source>
</evidence>
<feature type="transmembrane region" description="Helical" evidence="2">
    <location>
        <begin position="111"/>
        <end position="133"/>
    </location>
</feature>
<evidence type="ECO:0000313" key="4">
    <source>
        <dbReference type="Proteomes" id="UP000799436"/>
    </source>
</evidence>
<gene>
    <name evidence="3" type="ORF">EJ03DRAFT_51644</name>
</gene>
<keyword evidence="4" id="KW-1185">Reference proteome</keyword>
<reference evidence="3" key="1">
    <citation type="journal article" date="2020" name="Stud. Mycol.">
        <title>101 Dothideomycetes genomes: a test case for predicting lifestyles and emergence of pathogens.</title>
        <authorList>
            <person name="Haridas S."/>
            <person name="Albert R."/>
            <person name="Binder M."/>
            <person name="Bloem J."/>
            <person name="Labutti K."/>
            <person name="Salamov A."/>
            <person name="Andreopoulos B."/>
            <person name="Baker S."/>
            <person name="Barry K."/>
            <person name="Bills G."/>
            <person name="Bluhm B."/>
            <person name="Cannon C."/>
            <person name="Castanera R."/>
            <person name="Culley D."/>
            <person name="Daum C."/>
            <person name="Ezra D."/>
            <person name="Gonzalez J."/>
            <person name="Henrissat B."/>
            <person name="Kuo A."/>
            <person name="Liang C."/>
            <person name="Lipzen A."/>
            <person name="Lutzoni F."/>
            <person name="Magnuson J."/>
            <person name="Mondo S."/>
            <person name="Nolan M."/>
            <person name="Ohm R."/>
            <person name="Pangilinan J."/>
            <person name="Park H.-J."/>
            <person name="Ramirez L."/>
            <person name="Alfaro M."/>
            <person name="Sun H."/>
            <person name="Tritt A."/>
            <person name="Yoshinaga Y."/>
            <person name="Zwiers L.-H."/>
            <person name="Turgeon B."/>
            <person name="Goodwin S."/>
            <person name="Spatafora J."/>
            <person name="Crous P."/>
            <person name="Grigoriev I."/>
        </authorList>
    </citation>
    <scope>NUCLEOTIDE SEQUENCE</scope>
    <source>
        <strain evidence="3">CBS 116005</strain>
    </source>
</reference>
<dbReference type="Proteomes" id="UP000799436">
    <property type="component" value="Unassembled WGS sequence"/>
</dbReference>
<sequence length="150" mass="17279">MIIPEMLDRHHHTSKTRRHLDHQRNRPTNAEQRETSNPLISANPLRFEVRRSPNLSTTACLSFIILRCNNWIELAIHVNTTRMDLINALEGSSQLCLKRNLEPLAYAESVAILHFLAVTVAVNASVTPVFLVVEDVYRHAYRGRRCQEEK</sequence>
<feature type="compositionally biased region" description="Basic residues" evidence="1">
    <location>
        <begin position="9"/>
        <end position="21"/>
    </location>
</feature>
<accession>A0A6G1LDL0</accession>
<keyword evidence="2" id="KW-0812">Transmembrane</keyword>
<protein>
    <submittedName>
        <fullName evidence="3">Uncharacterized protein</fullName>
    </submittedName>
</protein>
<dbReference type="AlphaFoldDB" id="A0A6G1LDL0"/>
<feature type="region of interest" description="Disordered" evidence="1">
    <location>
        <begin position="1"/>
        <end position="36"/>
    </location>
</feature>
<evidence type="ECO:0000256" key="1">
    <source>
        <dbReference type="SAM" id="MobiDB-lite"/>
    </source>
</evidence>
<dbReference type="EMBL" id="ML995822">
    <property type="protein sequence ID" value="KAF2770977.1"/>
    <property type="molecule type" value="Genomic_DNA"/>
</dbReference>
<keyword evidence="2" id="KW-0472">Membrane</keyword>
<organism evidence="3 4">
    <name type="scientific">Teratosphaeria nubilosa</name>
    <dbReference type="NCBI Taxonomy" id="161662"/>
    <lineage>
        <taxon>Eukaryota</taxon>
        <taxon>Fungi</taxon>
        <taxon>Dikarya</taxon>
        <taxon>Ascomycota</taxon>
        <taxon>Pezizomycotina</taxon>
        <taxon>Dothideomycetes</taxon>
        <taxon>Dothideomycetidae</taxon>
        <taxon>Mycosphaerellales</taxon>
        <taxon>Teratosphaeriaceae</taxon>
        <taxon>Teratosphaeria</taxon>
    </lineage>
</organism>
<keyword evidence="2" id="KW-1133">Transmembrane helix</keyword>
<name>A0A6G1LDL0_9PEZI</name>
<feature type="compositionally biased region" description="Polar residues" evidence="1">
    <location>
        <begin position="26"/>
        <end position="36"/>
    </location>
</feature>
<evidence type="ECO:0000313" key="3">
    <source>
        <dbReference type="EMBL" id="KAF2770977.1"/>
    </source>
</evidence>